<organism evidence="1 2">
    <name type="scientific">Halarcobacter ebronensis</name>
    <dbReference type="NCBI Taxonomy" id="1462615"/>
    <lineage>
        <taxon>Bacteria</taxon>
        <taxon>Pseudomonadati</taxon>
        <taxon>Campylobacterota</taxon>
        <taxon>Epsilonproteobacteria</taxon>
        <taxon>Campylobacterales</taxon>
        <taxon>Arcobacteraceae</taxon>
        <taxon>Halarcobacter</taxon>
    </lineage>
</organism>
<evidence type="ECO:0000313" key="1">
    <source>
        <dbReference type="EMBL" id="RXJ61062.1"/>
    </source>
</evidence>
<accession>A0A4Q0XUI7</accession>
<name>A0A4Q0XUI7_9BACT</name>
<evidence type="ECO:0000313" key="2">
    <source>
        <dbReference type="Proteomes" id="UP000290172"/>
    </source>
</evidence>
<gene>
    <name evidence="1" type="ORF">CRV08_16250</name>
</gene>
<proteinExistence type="predicted"/>
<dbReference type="AlphaFoldDB" id="A0A4Q0XUI7"/>
<dbReference type="GO" id="GO:0016779">
    <property type="term" value="F:nucleotidyltransferase activity"/>
    <property type="evidence" value="ECO:0007669"/>
    <property type="project" value="UniProtKB-KW"/>
</dbReference>
<feature type="non-terminal residue" evidence="1">
    <location>
        <position position="1"/>
    </location>
</feature>
<dbReference type="EMBL" id="PDKJ01000125">
    <property type="protein sequence ID" value="RXJ61062.1"/>
    <property type="molecule type" value="Genomic_DNA"/>
</dbReference>
<keyword evidence="1" id="KW-0808">Transferase</keyword>
<reference evidence="1 2" key="1">
    <citation type="submission" date="2017-10" db="EMBL/GenBank/DDBJ databases">
        <title>Genomics of the genus Arcobacter.</title>
        <authorList>
            <person name="Perez-Cataluna A."/>
            <person name="Figueras M.J."/>
        </authorList>
    </citation>
    <scope>NUCLEOTIDE SEQUENCE [LARGE SCALE GENOMIC DNA]</scope>
    <source>
        <strain evidence="1 2">CECT 8993</strain>
    </source>
</reference>
<comment type="caution">
    <text evidence="1">The sequence shown here is derived from an EMBL/GenBank/DDBJ whole genome shotgun (WGS) entry which is preliminary data.</text>
</comment>
<protein>
    <submittedName>
        <fullName evidence="1">Acylneuraminate cytidylyltransferase</fullName>
    </submittedName>
</protein>
<keyword evidence="1" id="KW-0548">Nucleotidyltransferase</keyword>
<dbReference type="Proteomes" id="UP000290172">
    <property type="component" value="Unassembled WGS sequence"/>
</dbReference>
<sequence>DKYNMFQLENSSDDSKYRITVDEEKDFELVKIIIEEFEKSKKELNIKNIKKFLDQNQNIFSLNSNILRNEGLLKSLKNDKDIK</sequence>